<sequence>MTISKEQIQIRPSYVVFESNRPLKILSSALHNAGFGWYNTCINRAVDATYMCEDAHTEMKEYIEKHGFQPNQTVAMMTAVAARYAIIREFEADGIHVVIMVTAGVGNAVDVSKSYLRKPFYEVGTINIWAFIDATLTEEAFVQAMMTATEAKVKALADEKIADRISNTIATGTSTDSILIGATQQGTTQNYAGTVTPVGRILGRGVYETVVDALHDYKRAKGMME</sequence>
<gene>
    <name evidence="1" type="ORF">AAF454_04610</name>
</gene>
<organism evidence="1 2">
    <name type="scientific">Kurthia gibsonii</name>
    <dbReference type="NCBI Taxonomy" id="33946"/>
    <lineage>
        <taxon>Bacteria</taxon>
        <taxon>Bacillati</taxon>
        <taxon>Bacillota</taxon>
        <taxon>Bacilli</taxon>
        <taxon>Bacillales</taxon>
        <taxon>Caryophanaceae</taxon>
        <taxon>Kurthia</taxon>
    </lineage>
</organism>
<dbReference type="RefSeq" id="WP_342302713.1">
    <property type="nucleotide sequence ID" value="NZ_JBCEWA010000003.1"/>
</dbReference>
<dbReference type="InterPro" id="IPR002808">
    <property type="entry name" value="AdoCbi_amidolase"/>
</dbReference>
<evidence type="ECO:0000313" key="2">
    <source>
        <dbReference type="Proteomes" id="UP001398420"/>
    </source>
</evidence>
<dbReference type="EMBL" id="JBCEWA010000003">
    <property type="protein sequence ID" value="MEL5987690.1"/>
    <property type="molecule type" value="Genomic_DNA"/>
</dbReference>
<reference evidence="1 2" key="1">
    <citation type="submission" date="2024-04" db="EMBL/GenBank/DDBJ databases">
        <authorList>
            <person name="Wu Y.S."/>
            <person name="Zhang L."/>
        </authorList>
    </citation>
    <scope>NUCLEOTIDE SEQUENCE [LARGE SCALE GENOMIC DNA]</scope>
    <source>
        <strain evidence="1 2">KG-01</strain>
    </source>
</reference>
<comment type="caution">
    <text evidence="1">The sequence shown here is derived from an EMBL/GenBank/DDBJ whole genome shotgun (WGS) entry which is preliminary data.</text>
</comment>
<dbReference type="Pfam" id="PF01955">
    <property type="entry name" value="CbiZ"/>
    <property type="match status" value="1"/>
</dbReference>
<name>A0ABU9LI86_9BACL</name>
<dbReference type="PANTHER" id="PTHR35336:SF5">
    <property type="entry name" value="ADENOSYLCOBINAMIDE AMIDOHYDROLASE"/>
    <property type="match status" value="1"/>
</dbReference>
<dbReference type="PANTHER" id="PTHR35336">
    <property type="entry name" value="ADENOSYLCOBINAMIDE AMIDOHYDROLASE"/>
    <property type="match status" value="1"/>
</dbReference>
<keyword evidence="2" id="KW-1185">Reference proteome</keyword>
<accession>A0ABU9LI86</accession>
<proteinExistence type="predicted"/>
<dbReference type="Proteomes" id="UP001398420">
    <property type="component" value="Unassembled WGS sequence"/>
</dbReference>
<protein>
    <submittedName>
        <fullName evidence="1">Adenosylcobinamide amidohydrolase</fullName>
    </submittedName>
</protein>
<dbReference type="InterPro" id="IPR052209">
    <property type="entry name" value="CbiZ"/>
</dbReference>
<evidence type="ECO:0000313" key="1">
    <source>
        <dbReference type="EMBL" id="MEL5987690.1"/>
    </source>
</evidence>